<dbReference type="AlphaFoldDB" id="A0A2N9JHP1"/>
<dbReference type="Pfam" id="PF05368">
    <property type="entry name" value="NmrA"/>
    <property type="match status" value="1"/>
</dbReference>
<protein>
    <submittedName>
        <fullName evidence="2">NmrA family protein</fullName>
    </submittedName>
</protein>
<dbReference type="OrthoDB" id="3243290at2"/>
<dbReference type="Proteomes" id="UP000238164">
    <property type="component" value="Chromosome 1"/>
</dbReference>
<dbReference type="PANTHER" id="PTHR43162:SF1">
    <property type="entry name" value="PRESTALK A DIFFERENTIATION PROTEIN A"/>
    <property type="match status" value="1"/>
</dbReference>
<dbReference type="InterPro" id="IPR008030">
    <property type="entry name" value="NmrA-like"/>
</dbReference>
<dbReference type="Gene3D" id="3.40.50.720">
    <property type="entry name" value="NAD(P)-binding Rossmann-like Domain"/>
    <property type="match status" value="1"/>
</dbReference>
<organism evidence="2 3">
    <name type="scientific">Micropruina glycogenica</name>
    <dbReference type="NCBI Taxonomy" id="75385"/>
    <lineage>
        <taxon>Bacteria</taxon>
        <taxon>Bacillati</taxon>
        <taxon>Actinomycetota</taxon>
        <taxon>Actinomycetes</taxon>
        <taxon>Propionibacteriales</taxon>
        <taxon>Nocardioidaceae</taxon>
        <taxon>Micropruina</taxon>
    </lineage>
</organism>
<dbReference type="InterPro" id="IPR051604">
    <property type="entry name" value="Ergot_Alk_Oxidoreductase"/>
</dbReference>
<evidence type="ECO:0000313" key="3">
    <source>
        <dbReference type="Proteomes" id="UP000238164"/>
    </source>
</evidence>
<dbReference type="Gene3D" id="3.90.25.10">
    <property type="entry name" value="UDP-galactose 4-epimerase, domain 1"/>
    <property type="match status" value="1"/>
</dbReference>
<evidence type="ECO:0000259" key="1">
    <source>
        <dbReference type="Pfam" id="PF05368"/>
    </source>
</evidence>
<keyword evidence="3" id="KW-1185">Reference proteome</keyword>
<gene>
    <name evidence="2" type="ORF">MPLG2_2028</name>
</gene>
<reference evidence="2 3" key="1">
    <citation type="submission" date="2018-02" db="EMBL/GenBank/DDBJ databases">
        <authorList>
            <person name="Cohen D.B."/>
            <person name="Kent A.D."/>
        </authorList>
    </citation>
    <scope>NUCLEOTIDE SEQUENCE [LARGE SCALE GENOMIC DNA]</scope>
    <source>
        <strain evidence="2">1</strain>
    </source>
</reference>
<dbReference type="EMBL" id="LT985188">
    <property type="protein sequence ID" value="SPD87058.1"/>
    <property type="molecule type" value="Genomic_DNA"/>
</dbReference>
<dbReference type="PANTHER" id="PTHR43162">
    <property type="match status" value="1"/>
</dbReference>
<name>A0A2N9JHP1_9ACTN</name>
<dbReference type="RefSeq" id="WP_105185869.1">
    <property type="nucleotide sequence ID" value="NZ_BAAAGO010000023.1"/>
</dbReference>
<dbReference type="SUPFAM" id="SSF51735">
    <property type="entry name" value="NAD(P)-binding Rossmann-fold domains"/>
    <property type="match status" value="1"/>
</dbReference>
<accession>A0A2N9JHP1</accession>
<feature type="domain" description="NmrA-like" evidence="1">
    <location>
        <begin position="12"/>
        <end position="266"/>
    </location>
</feature>
<evidence type="ECO:0000313" key="2">
    <source>
        <dbReference type="EMBL" id="SPD87058.1"/>
    </source>
</evidence>
<sequence length="307" mass="31329">MSLDATKVDPGSSVLITGATGTLGGRVLRSLQQRGVSARALVRDAAAGPLPGAADTVVGDYADRRALVALMAGVDRVFLVAPNGPAQVEHECSVIDAAVSAGVSLIVKISALGADAAAPVAFWRAHAEIEDHLTASGVRAVSLRPAYLMSNLLGEAPQVRQHGLLPTPAVGAGVAMVDPDDVAEAAARLITLPESALAPGHRRWQLTGPRAVAFAEIADALSDVTGHPVAHLAASPDQARAALAQQGVPALIVEQILELFAAIDRGAHAGPTTDVATLLGRAPGGVEDFLRRHAHLFTRAADGAASH</sequence>
<proteinExistence type="predicted"/>
<dbReference type="InterPro" id="IPR036291">
    <property type="entry name" value="NAD(P)-bd_dom_sf"/>
</dbReference>
<dbReference type="KEGG" id="mgg:MPLG2_2028"/>